<protein>
    <recommendedName>
        <fullName evidence="4">Outer membrane protein with beta-barrel domain</fullName>
    </recommendedName>
</protein>
<evidence type="ECO:0000256" key="1">
    <source>
        <dbReference type="SAM" id="MobiDB-lite"/>
    </source>
</evidence>
<gene>
    <name evidence="2" type="ORF">WAE58_14795</name>
</gene>
<name>A0ABU8NN71_9SPHI</name>
<reference evidence="2 3" key="1">
    <citation type="submission" date="2024-03" db="EMBL/GenBank/DDBJ databases">
        <title>Sequence of Lycoming College Course Isolates.</title>
        <authorList>
            <person name="Plotts O."/>
            <person name="Newman J."/>
        </authorList>
    </citation>
    <scope>NUCLEOTIDE SEQUENCE [LARGE SCALE GENOMIC DNA]</scope>
    <source>
        <strain evidence="2 3">CJB-3</strain>
    </source>
</reference>
<keyword evidence="3" id="KW-1185">Reference proteome</keyword>
<sequence length="289" mass="31496">MKLLSLSVIICLLSIKVKAQKDIDSADTKKTTITLAAIYSNNVSYYGQTTAEKLPYVLANATVRLPVGLYFSAGAYKLLSVGSGISETDLGVGYDHDFNERFTAGVGYSRSFYPKSSPLLQASNENNLNVTADYNWPWFKSSLSADYAFGQESDVFAGLTNSKLIELGTLFSKEDLLSIEPSIEIVAGTQHFLKTYTEQKNKKNNGNGNGNGNGNSNGNGNGNGNSTITTTLPATSFELLSYNFKIPLSYSRSSYMAEVSYQFSILGANAITEAKRQQSFISLGLYYQF</sequence>
<dbReference type="Proteomes" id="UP001378956">
    <property type="component" value="Unassembled WGS sequence"/>
</dbReference>
<evidence type="ECO:0000313" key="2">
    <source>
        <dbReference type="EMBL" id="MEJ2903710.1"/>
    </source>
</evidence>
<organism evidence="2 3">
    <name type="scientific">Pedobacter panaciterrae</name>
    <dbReference type="NCBI Taxonomy" id="363849"/>
    <lineage>
        <taxon>Bacteria</taxon>
        <taxon>Pseudomonadati</taxon>
        <taxon>Bacteroidota</taxon>
        <taxon>Sphingobacteriia</taxon>
        <taxon>Sphingobacteriales</taxon>
        <taxon>Sphingobacteriaceae</taxon>
        <taxon>Pedobacter</taxon>
    </lineage>
</organism>
<comment type="caution">
    <text evidence="2">The sequence shown here is derived from an EMBL/GenBank/DDBJ whole genome shotgun (WGS) entry which is preliminary data.</text>
</comment>
<evidence type="ECO:0008006" key="4">
    <source>
        <dbReference type="Google" id="ProtNLM"/>
    </source>
</evidence>
<proteinExistence type="predicted"/>
<feature type="compositionally biased region" description="Gly residues" evidence="1">
    <location>
        <begin position="207"/>
        <end position="223"/>
    </location>
</feature>
<evidence type="ECO:0000313" key="3">
    <source>
        <dbReference type="Proteomes" id="UP001378956"/>
    </source>
</evidence>
<accession>A0ABU8NN71</accession>
<dbReference type="RefSeq" id="WP_337716888.1">
    <property type="nucleotide sequence ID" value="NZ_JBBEUB010000004.1"/>
</dbReference>
<dbReference type="EMBL" id="JBBEUB010000004">
    <property type="protein sequence ID" value="MEJ2903710.1"/>
    <property type="molecule type" value="Genomic_DNA"/>
</dbReference>
<feature type="region of interest" description="Disordered" evidence="1">
    <location>
        <begin position="200"/>
        <end position="227"/>
    </location>
</feature>